<evidence type="ECO:0000313" key="2">
    <source>
        <dbReference type="EMBL" id="MBB5113450.1"/>
    </source>
</evidence>
<dbReference type="EMBL" id="JACHJC010000001">
    <property type="protein sequence ID" value="MBB5113450.1"/>
    <property type="molecule type" value="Genomic_DNA"/>
</dbReference>
<dbReference type="Proteomes" id="UP000618986">
    <property type="component" value="Unassembled WGS sequence"/>
</dbReference>
<keyword evidence="3" id="KW-1185">Reference proteome</keyword>
<comment type="caution">
    <text evidence="2">The sequence shown here is derived from an EMBL/GenBank/DDBJ whole genome shotgun (WGS) entry which is preliminary data.</text>
</comment>
<evidence type="ECO:0000256" key="1">
    <source>
        <dbReference type="SAM" id="MobiDB-lite"/>
    </source>
</evidence>
<sequence>MSYDLIFVPRGDDQSWEDALKAAAEADTAERPRAEAWDGIVAAARQVLGEVSVFEGADNYELTHEPTGVQVSYYADEVSVTVPYWYRGGDAGDVVTAVYQLGAAVEAVTGLSGYDPQVELPLAEAGSWQSRPSTRSPSPSRGAGSPAPATAERLPARRQVAVAALSDRLRRATLVACVASLSSRPCRRPPSSPCSTGCRRIRDIRGWWTDACTRI</sequence>
<reference evidence="2 3" key="1">
    <citation type="submission" date="2020-08" db="EMBL/GenBank/DDBJ databases">
        <title>Sequencing the genomes of 1000 actinobacteria strains.</title>
        <authorList>
            <person name="Klenk H.-P."/>
        </authorList>
    </citation>
    <scope>NUCLEOTIDE SEQUENCE [LARGE SCALE GENOMIC DNA]</scope>
    <source>
        <strain evidence="2 3">DSM 43036</strain>
    </source>
</reference>
<gene>
    <name evidence="2" type="ORF">FHU28_003289</name>
</gene>
<feature type="region of interest" description="Disordered" evidence="1">
    <location>
        <begin position="124"/>
        <end position="153"/>
    </location>
</feature>
<name>A0ABR6MFP8_MICEC</name>
<feature type="compositionally biased region" description="Low complexity" evidence="1">
    <location>
        <begin position="130"/>
        <end position="151"/>
    </location>
</feature>
<accession>A0ABR6MFP8</accession>
<dbReference type="RefSeq" id="WP_184685202.1">
    <property type="nucleotide sequence ID" value="NZ_JACHJC010000001.1"/>
</dbReference>
<evidence type="ECO:0000313" key="3">
    <source>
        <dbReference type="Proteomes" id="UP000618986"/>
    </source>
</evidence>
<dbReference type="GeneID" id="300293854"/>
<organism evidence="2 3">
    <name type="scientific">Micromonospora echinospora</name>
    <name type="common">Micromonospora purpurea</name>
    <dbReference type="NCBI Taxonomy" id="1877"/>
    <lineage>
        <taxon>Bacteria</taxon>
        <taxon>Bacillati</taxon>
        <taxon>Actinomycetota</taxon>
        <taxon>Actinomycetes</taxon>
        <taxon>Micromonosporales</taxon>
        <taxon>Micromonosporaceae</taxon>
        <taxon>Micromonospora</taxon>
    </lineage>
</organism>
<proteinExistence type="predicted"/>
<protein>
    <submittedName>
        <fullName evidence="2">Uncharacterized protein</fullName>
    </submittedName>
</protein>